<dbReference type="STRING" id="485913.Krac_10198"/>
<dbReference type="Pfam" id="PF07287">
    <property type="entry name" value="AtuA"/>
    <property type="match status" value="1"/>
</dbReference>
<name>D6TG07_KTERA</name>
<feature type="domain" description="Acyclic terpene utilisation N-terminal" evidence="1">
    <location>
        <begin position="61"/>
        <end position="394"/>
    </location>
</feature>
<dbReference type="Proteomes" id="UP000004508">
    <property type="component" value="Unassembled WGS sequence"/>
</dbReference>
<dbReference type="EMBL" id="ADVG01000001">
    <property type="protein sequence ID" value="EFH88709.1"/>
    <property type="molecule type" value="Genomic_DNA"/>
</dbReference>
<gene>
    <name evidence="2" type="ORF">Krac_10198</name>
</gene>
<accession>D6TG07</accession>
<organism evidence="2 3">
    <name type="scientific">Ktedonobacter racemifer DSM 44963</name>
    <dbReference type="NCBI Taxonomy" id="485913"/>
    <lineage>
        <taxon>Bacteria</taxon>
        <taxon>Bacillati</taxon>
        <taxon>Chloroflexota</taxon>
        <taxon>Ktedonobacteria</taxon>
        <taxon>Ktedonobacterales</taxon>
        <taxon>Ktedonobacteraceae</taxon>
        <taxon>Ktedonobacter</taxon>
    </lineage>
</organism>
<keyword evidence="3" id="KW-1185">Reference proteome</keyword>
<proteinExistence type="predicted"/>
<dbReference type="RefSeq" id="WP_007904848.1">
    <property type="nucleotide sequence ID" value="NZ_ADVG01000001.1"/>
</dbReference>
<reference evidence="2 3" key="1">
    <citation type="journal article" date="2011" name="Stand. Genomic Sci.">
        <title>Non-contiguous finished genome sequence and contextual data of the filamentous soil bacterium Ktedonobacter racemifer type strain (SOSP1-21).</title>
        <authorList>
            <person name="Chang Y.J."/>
            <person name="Land M."/>
            <person name="Hauser L."/>
            <person name="Chertkov O."/>
            <person name="Del Rio T.G."/>
            <person name="Nolan M."/>
            <person name="Copeland A."/>
            <person name="Tice H."/>
            <person name="Cheng J.F."/>
            <person name="Lucas S."/>
            <person name="Han C."/>
            <person name="Goodwin L."/>
            <person name="Pitluck S."/>
            <person name="Ivanova N."/>
            <person name="Ovchinikova G."/>
            <person name="Pati A."/>
            <person name="Chen A."/>
            <person name="Palaniappan K."/>
            <person name="Mavromatis K."/>
            <person name="Liolios K."/>
            <person name="Brettin T."/>
            <person name="Fiebig A."/>
            <person name="Rohde M."/>
            <person name="Abt B."/>
            <person name="Goker M."/>
            <person name="Detter J.C."/>
            <person name="Woyke T."/>
            <person name="Bristow J."/>
            <person name="Eisen J.A."/>
            <person name="Markowitz V."/>
            <person name="Hugenholtz P."/>
            <person name="Kyrpides N.C."/>
            <person name="Klenk H.P."/>
            <person name="Lapidus A."/>
        </authorList>
    </citation>
    <scope>NUCLEOTIDE SEQUENCE [LARGE SCALE GENOMIC DNA]</scope>
    <source>
        <strain evidence="3">DSM 44963</strain>
    </source>
</reference>
<comment type="caution">
    <text evidence="2">The sequence shown here is derived from an EMBL/GenBank/DDBJ whole genome shotgun (WGS) entry which is preliminary data.</text>
</comment>
<dbReference type="InterPro" id="IPR010839">
    <property type="entry name" value="AtuA_N"/>
</dbReference>
<dbReference type="InParanoid" id="D6TG07"/>
<evidence type="ECO:0000259" key="1">
    <source>
        <dbReference type="Pfam" id="PF07287"/>
    </source>
</evidence>
<dbReference type="eggNOG" id="COG1574">
    <property type="taxonomic scope" value="Bacteria"/>
</dbReference>
<dbReference type="OrthoDB" id="9763456at2"/>
<evidence type="ECO:0000313" key="2">
    <source>
        <dbReference type="EMBL" id="EFH88709.1"/>
    </source>
</evidence>
<dbReference type="AlphaFoldDB" id="D6TG07"/>
<protein>
    <recommendedName>
        <fullName evidence="1">Acyclic terpene utilisation N-terminal domain-containing protein</fullName>
    </recommendedName>
</protein>
<sequence>MDEIRYIAGTLVGAGVDRASLDEALKETPHFIACDAGSTDPGPFSLGSGAPAFAHAAVKRDLAALLDAGRRAGIPVLIGSAGTAGGDAQVDWTLDIVNEIVREEGVKLRAAVIYAEQDKDVLVKLFQQGRIKPLDAAPHLDEDTIKRSSHIVGMMGVEPLQQALAEGVDLILTGRCSDSALYAALPILKGFPEGLAWHAGKVVECGTMACVTAGKGVMFVRLHHDHFLVKPFGQGLRCTPQSVAAHSLYENVDPFHFTEASGTVDISEATYEAVDPITVRVTNSSFQSADPYTIKLEGAELVGYQTIIIGGIRDPFLLRQLDNWLAKVRAYIEETIARVLGEQVTKEDYHLMFHVYGRDGVMGSLEPEREVVPKEVGIVLEATAATQQLATIIAQLSRQPLLHYPIAEWRGATTSFACLHNPAHTERGPVYRFNFHHVAIPQSPLEMFRTKFVEIG</sequence>
<evidence type="ECO:0000313" key="3">
    <source>
        <dbReference type="Proteomes" id="UP000004508"/>
    </source>
</evidence>